<dbReference type="GeneID" id="5010404"/>
<proteinExistence type="predicted"/>
<dbReference type="InParanoid" id="A0BFA5"/>
<dbReference type="RefSeq" id="XP_001424620.1">
    <property type="nucleotide sequence ID" value="XM_001424583.1"/>
</dbReference>
<dbReference type="Proteomes" id="UP000000600">
    <property type="component" value="Unassembled WGS sequence"/>
</dbReference>
<keyword evidence="2" id="KW-1185">Reference proteome</keyword>
<sequence>MLKEDLTIKIQFVCFMHQKSRTMKKQHCQEETKNLEFLLQFDYTMKPRGSLAPQIFGFIQLNPVIECHYLSGFN</sequence>
<dbReference type="EMBL" id="CT867990">
    <property type="protein sequence ID" value="CAK57222.1"/>
    <property type="molecule type" value="Genomic_DNA"/>
</dbReference>
<protein>
    <submittedName>
        <fullName evidence="1">Uncharacterized protein</fullName>
    </submittedName>
</protein>
<evidence type="ECO:0000313" key="2">
    <source>
        <dbReference type="Proteomes" id="UP000000600"/>
    </source>
</evidence>
<gene>
    <name evidence="1" type="ORF">GSPATT00028257001</name>
</gene>
<accession>A0BFA5</accession>
<dbReference type="AlphaFoldDB" id="A0BFA5"/>
<evidence type="ECO:0000313" key="1">
    <source>
        <dbReference type="EMBL" id="CAK57222.1"/>
    </source>
</evidence>
<dbReference type="HOGENOM" id="CLU_2693085_0_0_1"/>
<reference evidence="1 2" key="1">
    <citation type="journal article" date="2006" name="Nature">
        <title>Global trends of whole-genome duplications revealed by the ciliate Paramecium tetraurelia.</title>
        <authorList>
            <consortium name="Genoscope"/>
            <person name="Aury J.-M."/>
            <person name="Jaillon O."/>
            <person name="Duret L."/>
            <person name="Noel B."/>
            <person name="Jubin C."/>
            <person name="Porcel B.M."/>
            <person name="Segurens B."/>
            <person name="Daubin V."/>
            <person name="Anthouard V."/>
            <person name="Aiach N."/>
            <person name="Arnaiz O."/>
            <person name="Billaut A."/>
            <person name="Beisson J."/>
            <person name="Blanc I."/>
            <person name="Bouhouche K."/>
            <person name="Camara F."/>
            <person name="Duharcourt S."/>
            <person name="Guigo R."/>
            <person name="Gogendeau D."/>
            <person name="Katinka M."/>
            <person name="Keller A.-M."/>
            <person name="Kissmehl R."/>
            <person name="Klotz C."/>
            <person name="Koll F."/>
            <person name="Le Moue A."/>
            <person name="Lepere C."/>
            <person name="Malinsky S."/>
            <person name="Nowacki M."/>
            <person name="Nowak J.K."/>
            <person name="Plattner H."/>
            <person name="Poulain J."/>
            <person name="Ruiz F."/>
            <person name="Serrano V."/>
            <person name="Zagulski M."/>
            <person name="Dessen P."/>
            <person name="Betermier M."/>
            <person name="Weissenbach J."/>
            <person name="Scarpelli C."/>
            <person name="Schachter V."/>
            <person name="Sperling L."/>
            <person name="Meyer E."/>
            <person name="Cohen J."/>
            <person name="Wincker P."/>
        </authorList>
    </citation>
    <scope>NUCLEOTIDE SEQUENCE [LARGE SCALE GENOMIC DNA]</scope>
    <source>
        <strain evidence="1 2">Stock d4-2</strain>
    </source>
</reference>
<name>A0BFA5_PARTE</name>
<dbReference type="KEGG" id="ptm:GSPATT00028257001"/>
<organism evidence="1 2">
    <name type="scientific">Paramecium tetraurelia</name>
    <dbReference type="NCBI Taxonomy" id="5888"/>
    <lineage>
        <taxon>Eukaryota</taxon>
        <taxon>Sar</taxon>
        <taxon>Alveolata</taxon>
        <taxon>Ciliophora</taxon>
        <taxon>Intramacronucleata</taxon>
        <taxon>Oligohymenophorea</taxon>
        <taxon>Peniculida</taxon>
        <taxon>Parameciidae</taxon>
        <taxon>Paramecium</taxon>
    </lineage>
</organism>
<dbReference type="OrthoDB" id="10381510at2759"/>